<dbReference type="GO" id="GO:0035312">
    <property type="term" value="F:5'-3' DNA exonuclease activity"/>
    <property type="evidence" value="ECO:0007669"/>
    <property type="project" value="TreeGrafter"/>
</dbReference>
<evidence type="ECO:0000256" key="3">
    <source>
        <dbReference type="ARBA" id="ARBA00022722"/>
    </source>
</evidence>
<dbReference type="GO" id="GO:0005634">
    <property type="term" value="C:nucleus"/>
    <property type="evidence" value="ECO:0007669"/>
    <property type="project" value="UniProtKB-SubCell"/>
</dbReference>
<evidence type="ECO:0000256" key="2">
    <source>
        <dbReference type="ARBA" id="ARBA00010304"/>
    </source>
</evidence>
<keyword evidence="3" id="KW-0540">Nuclease</keyword>
<dbReference type="Proteomes" id="UP000075880">
    <property type="component" value="Unassembled WGS sequence"/>
</dbReference>
<evidence type="ECO:0000313" key="15">
    <source>
        <dbReference type="EnsemblMetazoa" id="ENSAATROPP014882"/>
    </source>
</evidence>
<dbReference type="InterPro" id="IPR036866">
    <property type="entry name" value="RibonucZ/Hydroxyglut_hydro"/>
</dbReference>
<keyword evidence="16" id="KW-1185">Reference proteome</keyword>
<dbReference type="SUPFAM" id="SSF56281">
    <property type="entry name" value="Metallo-hydrolase/oxidoreductase"/>
    <property type="match status" value="1"/>
</dbReference>
<dbReference type="GO" id="GO:0003684">
    <property type="term" value="F:damaged DNA binding"/>
    <property type="evidence" value="ECO:0007669"/>
    <property type="project" value="TreeGrafter"/>
</dbReference>
<evidence type="ECO:0000259" key="14">
    <source>
        <dbReference type="Pfam" id="PF07522"/>
    </source>
</evidence>
<evidence type="ECO:0000256" key="1">
    <source>
        <dbReference type="ARBA" id="ARBA00004123"/>
    </source>
</evidence>
<accession>A0AAG5DTZ8</accession>
<evidence type="ECO:0000256" key="13">
    <source>
        <dbReference type="SAM" id="MobiDB-lite"/>
    </source>
</evidence>
<evidence type="ECO:0000256" key="6">
    <source>
        <dbReference type="ARBA" id="ARBA00022801"/>
    </source>
</evidence>
<dbReference type="GO" id="GO:0000723">
    <property type="term" value="P:telomere maintenance"/>
    <property type="evidence" value="ECO:0007669"/>
    <property type="project" value="TreeGrafter"/>
</dbReference>
<dbReference type="GO" id="GO:0004519">
    <property type="term" value="F:endonuclease activity"/>
    <property type="evidence" value="ECO:0007669"/>
    <property type="project" value="UniProtKB-KW"/>
</dbReference>
<sequence>MSTFSGFIPELPGVAIDCFDEAHRSKANAFFLSHCHADHMRGLDKNAPLPGELHLSPISGVFIRHRFPQYANMIRPFNVGEQLALKIEPPTGEASYELYVRSLSAEHCPGSVMFYFETNVTRILYTGDFRISSQKKFEAQSSEIRPRIIYLDSTFLDIDYSYFPTRDESTAHITNFCAEWLAADKRNVISLWLPAGFGSEELFLQMFERLKEKIHISDKQRGPYMHFSSLNDVLTHDSSARIHACSGTTRPNRNLSCRNFNNVDDESFVRTIRPSALRWRGLLPTEQFWKKANDLFYVCYSAHASCDELGNFLRYFQSDLEDVRFNVIANETDRIGKEQTVDSILQIRSKLMSTGLCKTRIESQEDLCLNLNRIEYKTNQQTSQHAANTADSSESDTEQDLSYTKLPKRIRTD</sequence>
<organism evidence="15 16">
    <name type="scientific">Anopheles atroparvus</name>
    <name type="common">European mosquito</name>
    <dbReference type="NCBI Taxonomy" id="41427"/>
    <lineage>
        <taxon>Eukaryota</taxon>
        <taxon>Metazoa</taxon>
        <taxon>Ecdysozoa</taxon>
        <taxon>Arthropoda</taxon>
        <taxon>Hexapoda</taxon>
        <taxon>Insecta</taxon>
        <taxon>Pterygota</taxon>
        <taxon>Neoptera</taxon>
        <taxon>Endopterygota</taxon>
        <taxon>Diptera</taxon>
        <taxon>Nematocera</taxon>
        <taxon>Culicoidea</taxon>
        <taxon>Culicidae</taxon>
        <taxon>Anophelinae</taxon>
        <taxon>Anopheles</taxon>
    </lineage>
</organism>
<protein>
    <recommendedName>
        <fullName evidence="11">Protein artemis</fullName>
    </recommendedName>
    <alternativeName>
        <fullName evidence="12">DNA cross-link repair 1C protein</fullName>
    </alternativeName>
</protein>
<evidence type="ECO:0000256" key="7">
    <source>
        <dbReference type="ARBA" id="ARBA00022839"/>
    </source>
</evidence>
<keyword evidence="4" id="KW-0255">Endonuclease</keyword>
<dbReference type="PANTHER" id="PTHR23240:SF8">
    <property type="entry name" value="PROTEIN ARTEMIS"/>
    <property type="match status" value="1"/>
</dbReference>
<evidence type="ECO:0000256" key="11">
    <source>
        <dbReference type="ARBA" id="ARBA00039759"/>
    </source>
</evidence>
<evidence type="ECO:0000256" key="10">
    <source>
        <dbReference type="ARBA" id="ARBA00023242"/>
    </source>
</evidence>
<keyword evidence="8" id="KW-0233">DNA recombination</keyword>
<comment type="subcellular location">
    <subcellularLocation>
        <location evidence="1">Nucleus</location>
    </subcellularLocation>
</comment>
<feature type="compositionally biased region" description="Polar residues" evidence="13">
    <location>
        <begin position="380"/>
        <end position="392"/>
    </location>
</feature>
<dbReference type="GO" id="GO:0006303">
    <property type="term" value="P:double-strand break repair via nonhomologous end joining"/>
    <property type="evidence" value="ECO:0007669"/>
    <property type="project" value="TreeGrafter"/>
</dbReference>
<reference evidence="15" key="1">
    <citation type="submission" date="2024-04" db="UniProtKB">
        <authorList>
            <consortium name="EnsemblMetazoa"/>
        </authorList>
    </citation>
    <scope>IDENTIFICATION</scope>
    <source>
        <strain evidence="15">EBRO</strain>
    </source>
</reference>
<dbReference type="InterPro" id="IPR011084">
    <property type="entry name" value="DRMBL"/>
</dbReference>
<keyword evidence="5" id="KW-0227">DNA damage</keyword>
<evidence type="ECO:0000256" key="4">
    <source>
        <dbReference type="ARBA" id="ARBA00022759"/>
    </source>
</evidence>
<dbReference type="Pfam" id="PF07522">
    <property type="entry name" value="DRMBL"/>
    <property type="match status" value="1"/>
</dbReference>
<evidence type="ECO:0000256" key="8">
    <source>
        <dbReference type="ARBA" id="ARBA00023172"/>
    </source>
</evidence>
<proteinExistence type="inferred from homology"/>
<dbReference type="GO" id="GO:0036297">
    <property type="term" value="P:interstrand cross-link repair"/>
    <property type="evidence" value="ECO:0007669"/>
    <property type="project" value="TreeGrafter"/>
</dbReference>
<name>A0AAG5DTZ8_ANOAO</name>
<evidence type="ECO:0000256" key="12">
    <source>
        <dbReference type="ARBA" id="ARBA00042677"/>
    </source>
</evidence>
<feature type="region of interest" description="Disordered" evidence="13">
    <location>
        <begin position="380"/>
        <end position="413"/>
    </location>
</feature>
<dbReference type="EnsemblMetazoa" id="ENSAATROPT016898">
    <property type="protein sequence ID" value="ENSAATROPP014882"/>
    <property type="gene ID" value="ENSAATROPG013832"/>
</dbReference>
<evidence type="ECO:0000313" key="16">
    <source>
        <dbReference type="Proteomes" id="UP000075880"/>
    </source>
</evidence>
<evidence type="ECO:0000256" key="5">
    <source>
        <dbReference type="ARBA" id="ARBA00022763"/>
    </source>
</evidence>
<keyword evidence="10" id="KW-0539">Nucleus</keyword>
<dbReference type="Gene3D" id="3.40.50.12650">
    <property type="match status" value="1"/>
</dbReference>
<dbReference type="AlphaFoldDB" id="A0AAG5DTZ8"/>
<keyword evidence="6" id="KW-0378">Hydrolase</keyword>
<feature type="domain" description="DNA repair metallo-beta-lactamase" evidence="14">
    <location>
        <begin position="230"/>
        <end position="318"/>
    </location>
</feature>
<dbReference type="Gene3D" id="3.60.15.10">
    <property type="entry name" value="Ribonuclease Z/Hydroxyacylglutathione hydrolase-like"/>
    <property type="match status" value="1"/>
</dbReference>
<dbReference type="GO" id="GO:0006310">
    <property type="term" value="P:DNA recombination"/>
    <property type="evidence" value="ECO:0007669"/>
    <property type="project" value="UniProtKB-KW"/>
</dbReference>
<keyword evidence="7" id="KW-0269">Exonuclease</keyword>
<dbReference type="PANTHER" id="PTHR23240">
    <property type="entry name" value="DNA CROSS-LINK REPAIR PROTEIN PSO2/SNM1-RELATED"/>
    <property type="match status" value="1"/>
</dbReference>
<keyword evidence="9" id="KW-0234">DNA repair</keyword>
<comment type="similarity">
    <text evidence="2">Belongs to the DNA repair metallo-beta-lactamase (DRMBL) family.</text>
</comment>
<evidence type="ECO:0000256" key="9">
    <source>
        <dbReference type="ARBA" id="ARBA00023204"/>
    </source>
</evidence>